<dbReference type="Pfam" id="PF00772">
    <property type="entry name" value="DnaB"/>
    <property type="match status" value="1"/>
</dbReference>
<dbReference type="InterPro" id="IPR016136">
    <property type="entry name" value="DNA_helicase_N/primase_C"/>
</dbReference>
<accession>A0A6I4STQ7</accession>
<evidence type="ECO:0000256" key="1">
    <source>
        <dbReference type="ARBA" id="ARBA00022515"/>
    </source>
</evidence>
<keyword evidence="7" id="KW-1185">Reference proteome</keyword>
<feature type="compositionally biased region" description="Pro residues" evidence="4">
    <location>
        <begin position="539"/>
        <end position="550"/>
    </location>
</feature>
<feature type="region of interest" description="Disordered" evidence="4">
    <location>
        <begin position="529"/>
        <end position="570"/>
    </location>
</feature>
<evidence type="ECO:0000256" key="2">
    <source>
        <dbReference type="ARBA" id="ARBA00022705"/>
    </source>
</evidence>
<dbReference type="GO" id="GO:0003678">
    <property type="term" value="F:DNA helicase activity"/>
    <property type="evidence" value="ECO:0007669"/>
    <property type="project" value="InterPro"/>
</dbReference>
<dbReference type="AlphaFoldDB" id="A0A6I4STQ7"/>
<gene>
    <name evidence="6" type="ORF">GRI89_05010</name>
</gene>
<name>A0A6I4STQ7_9SPHN</name>
<keyword evidence="2" id="KW-0235">DNA replication</keyword>
<dbReference type="SUPFAM" id="SSF52540">
    <property type="entry name" value="P-loop containing nucleoside triphosphate hydrolases"/>
    <property type="match status" value="1"/>
</dbReference>
<dbReference type="Proteomes" id="UP000433652">
    <property type="component" value="Unassembled WGS sequence"/>
</dbReference>
<dbReference type="GO" id="GO:1990077">
    <property type="term" value="C:primosome complex"/>
    <property type="evidence" value="ECO:0007669"/>
    <property type="project" value="UniProtKB-KW"/>
</dbReference>
<feature type="compositionally biased region" description="Low complexity" evidence="4">
    <location>
        <begin position="559"/>
        <end position="570"/>
    </location>
</feature>
<evidence type="ECO:0000256" key="3">
    <source>
        <dbReference type="ARBA" id="ARBA00023125"/>
    </source>
</evidence>
<feature type="domain" description="DNA helicase DnaB-like N-terminal" evidence="5">
    <location>
        <begin position="6"/>
        <end position="91"/>
    </location>
</feature>
<dbReference type="Gene3D" id="3.40.50.300">
    <property type="entry name" value="P-loop containing nucleotide triphosphate hydrolases"/>
    <property type="match status" value="1"/>
</dbReference>
<dbReference type="GO" id="GO:0006269">
    <property type="term" value="P:DNA replication, synthesis of primer"/>
    <property type="evidence" value="ECO:0007669"/>
    <property type="project" value="UniProtKB-KW"/>
</dbReference>
<dbReference type="EMBL" id="WTYM01000030">
    <property type="protein sequence ID" value="MXO58899.1"/>
    <property type="molecule type" value="Genomic_DNA"/>
</dbReference>
<dbReference type="InterPro" id="IPR027417">
    <property type="entry name" value="P-loop_NTPase"/>
</dbReference>
<evidence type="ECO:0000259" key="5">
    <source>
        <dbReference type="Pfam" id="PF00772"/>
    </source>
</evidence>
<dbReference type="InterPro" id="IPR036185">
    <property type="entry name" value="DNA_heli_DnaB-like_N_sf"/>
</dbReference>
<dbReference type="Gene3D" id="1.10.860.10">
    <property type="entry name" value="DNAb Helicase, Chain A"/>
    <property type="match status" value="1"/>
</dbReference>
<reference evidence="6 7" key="1">
    <citation type="submission" date="2019-12" db="EMBL/GenBank/DDBJ databases">
        <title>Genomic-based taxomic classification of the family Erythrobacteraceae.</title>
        <authorList>
            <person name="Xu L."/>
        </authorList>
    </citation>
    <scope>NUCLEOTIDE SEQUENCE [LARGE SCALE GENOMIC DNA]</scope>
    <source>
        <strain evidence="6 7">MCCC 1K01500</strain>
    </source>
</reference>
<keyword evidence="1" id="KW-0639">Primosome</keyword>
<evidence type="ECO:0000256" key="4">
    <source>
        <dbReference type="SAM" id="MobiDB-lite"/>
    </source>
</evidence>
<sequence>MASDLVNLEAEAAFLGAVLIDNELLDVLAAEVRPEHFAEPLHARIIERVAELRRDGHQVTPVTLKPFFEHDPAMAELGGTGYLARLTADGQGLLAPRELAQQIVDLAERRQLRERLGDAMRACADFSVSADELASLASEAVEVSANCHGALRATPYGWPDPATIPQRPWVMGRWLLRRVVTVLIAPGAHGKSTWIATAALALASGRPLLGKPVWEGPQRVWSWNLEDDRDELDRALAAAALAHGIGPDDCGNRLFVDSGLSGRPLCTAVEDRDGFRLLRPEIDALTRELLARQVDVLVVDPFVSSHRVSENSNGAIDAVAKEWGRVAAAANCAIVLPHHAHKLAGQRVTVEASRGAVALVNAARIALVFNRMTAEEADAFGIQGDDERRRHFTVLDDKHNRAPPEKADWFRLQSVDLPNGDTVGVAMPWQPPDAFDGVTLRHLYAVQRRVSEGEWREHHQAASWVGHAVAETLDLDPVQDRRRIIHLLSTWIANGALEVVERPDGKRMPRKFVEVGAWVIEGSATPNFSEAGRGVAGVAPPPPHSPPPPFRGGGGVAGGAAADEASGAEE</sequence>
<dbReference type="SUPFAM" id="SSF48024">
    <property type="entry name" value="N-terminal domain of DnaB helicase"/>
    <property type="match status" value="1"/>
</dbReference>
<keyword evidence="3" id="KW-0238">DNA-binding</keyword>
<dbReference type="InterPro" id="IPR007693">
    <property type="entry name" value="DNA_helicase_DnaB-like_N"/>
</dbReference>
<dbReference type="OrthoDB" id="1496333at2"/>
<dbReference type="RefSeq" id="WP_159792779.1">
    <property type="nucleotide sequence ID" value="NZ_WTYM01000030.1"/>
</dbReference>
<dbReference type="GO" id="GO:0003677">
    <property type="term" value="F:DNA binding"/>
    <property type="evidence" value="ECO:0007669"/>
    <property type="project" value="UniProtKB-KW"/>
</dbReference>
<protein>
    <submittedName>
        <fullName evidence="6">AAA family ATPase</fullName>
    </submittedName>
</protein>
<organism evidence="6 7">
    <name type="scientific">Croceibacterium salegens</name>
    <dbReference type="NCBI Taxonomy" id="1737568"/>
    <lineage>
        <taxon>Bacteria</taxon>
        <taxon>Pseudomonadati</taxon>
        <taxon>Pseudomonadota</taxon>
        <taxon>Alphaproteobacteria</taxon>
        <taxon>Sphingomonadales</taxon>
        <taxon>Erythrobacteraceae</taxon>
        <taxon>Croceibacterium</taxon>
    </lineage>
</organism>
<evidence type="ECO:0000313" key="6">
    <source>
        <dbReference type="EMBL" id="MXO58899.1"/>
    </source>
</evidence>
<evidence type="ECO:0000313" key="7">
    <source>
        <dbReference type="Proteomes" id="UP000433652"/>
    </source>
</evidence>
<comment type="caution">
    <text evidence="6">The sequence shown here is derived from an EMBL/GenBank/DDBJ whole genome shotgun (WGS) entry which is preliminary data.</text>
</comment>
<dbReference type="GO" id="GO:0005524">
    <property type="term" value="F:ATP binding"/>
    <property type="evidence" value="ECO:0007669"/>
    <property type="project" value="InterPro"/>
</dbReference>
<dbReference type="Pfam" id="PF13481">
    <property type="entry name" value="AAA_25"/>
    <property type="match status" value="1"/>
</dbReference>
<proteinExistence type="predicted"/>